<dbReference type="InParanoid" id="I1C0S8"/>
<evidence type="ECO:0000313" key="1">
    <source>
        <dbReference type="EMBL" id="EIE82058.1"/>
    </source>
</evidence>
<name>I1C0S8_RHIO9</name>
<reference evidence="1 2" key="1">
    <citation type="journal article" date="2009" name="PLoS Genet.">
        <title>Genomic analysis of the basal lineage fungus Rhizopus oryzae reveals a whole-genome duplication.</title>
        <authorList>
            <person name="Ma L.-J."/>
            <person name="Ibrahim A.S."/>
            <person name="Skory C."/>
            <person name="Grabherr M.G."/>
            <person name="Burger G."/>
            <person name="Butler M."/>
            <person name="Elias M."/>
            <person name="Idnurm A."/>
            <person name="Lang B.F."/>
            <person name="Sone T."/>
            <person name="Abe A."/>
            <person name="Calvo S.E."/>
            <person name="Corrochano L.M."/>
            <person name="Engels R."/>
            <person name="Fu J."/>
            <person name="Hansberg W."/>
            <person name="Kim J.-M."/>
            <person name="Kodira C.D."/>
            <person name="Koehrsen M.J."/>
            <person name="Liu B."/>
            <person name="Miranda-Saavedra D."/>
            <person name="O'Leary S."/>
            <person name="Ortiz-Castellanos L."/>
            <person name="Poulter R."/>
            <person name="Rodriguez-Romero J."/>
            <person name="Ruiz-Herrera J."/>
            <person name="Shen Y.-Q."/>
            <person name="Zeng Q."/>
            <person name="Galagan J."/>
            <person name="Birren B.W."/>
            <person name="Cuomo C.A."/>
            <person name="Wickes B.L."/>
        </authorList>
    </citation>
    <scope>NUCLEOTIDE SEQUENCE [LARGE SCALE GENOMIC DNA]</scope>
    <source>
        <strain evidence="2">RA 99-880 / ATCC MYA-4621 / FGSC 9543 / NRRL 43880</strain>
    </source>
</reference>
<proteinExistence type="predicted"/>
<keyword evidence="2" id="KW-1185">Reference proteome</keyword>
<sequence>MRKILKKHDKQSGLSASHVFPQLVSVDQLLDSKLAVMLYASITDKLTSIVPQPDDYGKPIQTICGRQRH</sequence>
<dbReference type="RefSeq" id="XP_067517454.1">
    <property type="nucleotide sequence ID" value="XM_067661353.1"/>
</dbReference>
<dbReference type="STRING" id="246409.I1C0S8"/>
<evidence type="ECO:0008006" key="3">
    <source>
        <dbReference type="Google" id="ProtNLM"/>
    </source>
</evidence>
<gene>
    <name evidence="1" type="ORF">RO3G_06763</name>
</gene>
<dbReference type="Proteomes" id="UP000009138">
    <property type="component" value="Unassembled WGS sequence"/>
</dbReference>
<organism evidence="1 2">
    <name type="scientific">Rhizopus delemar (strain RA 99-880 / ATCC MYA-4621 / FGSC 9543 / NRRL 43880)</name>
    <name type="common">Mucormycosis agent</name>
    <name type="synonym">Rhizopus arrhizus var. delemar</name>
    <dbReference type="NCBI Taxonomy" id="246409"/>
    <lineage>
        <taxon>Eukaryota</taxon>
        <taxon>Fungi</taxon>
        <taxon>Fungi incertae sedis</taxon>
        <taxon>Mucoromycota</taxon>
        <taxon>Mucoromycotina</taxon>
        <taxon>Mucoromycetes</taxon>
        <taxon>Mucorales</taxon>
        <taxon>Mucorineae</taxon>
        <taxon>Rhizopodaceae</taxon>
        <taxon>Rhizopus</taxon>
    </lineage>
</organism>
<dbReference type="VEuPathDB" id="FungiDB:RO3G_06763"/>
<dbReference type="GeneID" id="93613734"/>
<accession>I1C0S8</accession>
<dbReference type="EMBL" id="CH476736">
    <property type="protein sequence ID" value="EIE82058.1"/>
    <property type="molecule type" value="Genomic_DNA"/>
</dbReference>
<protein>
    <recommendedName>
        <fullName evidence="3">SPX domain-containing protein</fullName>
    </recommendedName>
</protein>
<dbReference type="AlphaFoldDB" id="I1C0S8"/>
<evidence type="ECO:0000313" key="2">
    <source>
        <dbReference type="Proteomes" id="UP000009138"/>
    </source>
</evidence>
<dbReference type="OrthoDB" id="5588846at2759"/>